<name>A0A8C7H5U8_ONCKI</name>
<feature type="active site" description="Proton donor/acceptor" evidence="5">
    <location>
        <position position="297"/>
    </location>
</feature>
<dbReference type="InterPro" id="IPR057246">
    <property type="entry name" value="CARBOXYPEPT_ZN_1"/>
</dbReference>
<keyword evidence="3" id="KW-0479">Metal-binding</keyword>
<dbReference type="PANTHER" id="PTHR11705">
    <property type="entry name" value="PROTEASE FAMILY M14 CARBOXYPEPTIDASE A,B"/>
    <property type="match status" value="1"/>
</dbReference>
<dbReference type="GO" id="GO:0005615">
    <property type="term" value="C:extracellular space"/>
    <property type="evidence" value="ECO:0007669"/>
    <property type="project" value="TreeGrafter"/>
</dbReference>
<evidence type="ECO:0000259" key="7">
    <source>
        <dbReference type="PROSITE" id="PS52035"/>
    </source>
</evidence>
<comment type="similarity">
    <text evidence="2 5">Belongs to the peptidase M14 family.</text>
</comment>
<feature type="transmembrane region" description="Helical" evidence="6">
    <location>
        <begin position="77"/>
        <end position="98"/>
    </location>
</feature>
<evidence type="ECO:0000256" key="1">
    <source>
        <dbReference type="ARBA" id="ARBA00001947"/>
    </source>
</evidence>
<keyword evidence="6" id="KW-0812">Transmembrane</keyword>
<protein>
    <recommendedName>
        <fullName evidence="7">Peptidase M14 domain-containing protein</fullName>
    </recommendedName>
</protein>
<keyword evidence="6" id="KW-1133">Transmembrane helix</keyword>
<dbReference type="Ensembl" id="ENSOKIT00005053685.1">
    <property type="protein sequence ID" value="ENSOKIP00005050852.1"/>
    <property type="gene ID" value="ENSOKIG00005021399.1"/>
</dbReference>
<evidence type="ECO:0000256" key="2">
    <source>
        <dbReference type="ARBA" id="ARBA00005988"/>
    </source>
</evidence>
<dbReference type="SUPFAM" id="SSF53187">
    <property type="entry name" value="Zn-dependent exopeptidases"/>
    <property type="match status" value="1"/>
</dbReference>
<dbReference type="GeneTree" id="ENSGT00940000160121"/>
<dbReference type="Proteomes" id="UP000694557">
    <property type="component" value="Unassembled WGS sequence"/>
</dbReference>
<keyword evidence="9" id="KW-1185">Reference proteome</keyword>
<dbReference type="PROSITE" id="PS52035">
    <property type="entry name" value="PEPTIDASE_M14"/>
    <property type="match status" value="1"/>
</dbReference>
<evidence type="ECO:0000256" key="3">
    <source>
        <dbReference type="ARBA" id="ARBA00022723"/>
    </source>
</evidence>
<comment type="cofactor">
    <cofactor evidence="1">
        <name>Zn(2+)</name>
        <dbReference type="ChEBI" id="CHEBI:29105"/>
    </cofactor>
</comment>
<keyword evidence="4" id="KW-0862">Zinc</keyword>
<dbReference type="Gene3D" id="3.40.630.10">
    <property type="entry name" value="Zn peptidases"/>
    <property type="match status" value="2"/>
</dbReference>
<dbReference type="GO" id="GO:0008270">
    <property type="term" value="F:zinc ion binding"/>
    <property type="evidence" value="ECO:0007669"/>
    <property type="project" value="InterPro"/>
</dbReference>
<dbReference type="AlphaFoldDB" id="A0A8C7H5U8"/>
<evidence type="ECO:0000313" key="9">
    <source>
        <dbReference type="Proteomes" id="UP000694557"/>
    </source>
</evidence>
<evidence type="ECO:0000256" key="6">
    <source>
        <dbReference type="SAM" id="Phobius"/>
    </source>
</evidence>
<organism evidence="8 9">
    <name type="scientific">Oncorhynchus kisutch</name>
    <name type="common">Coho salmon</name>
    <name type="synonym">Salmo kisutch</name>
    <dbReference type="NCBI Taxonomy" id="8019"/>
    <lineage>
        <taxon>Eukaryota</taxon>
        <taxon>Metazoa</taxon>
        <taxon>Chordata</taxon>
        <taxon>Craniata</taxon>
        <taxon>Vertebrata</taxon>
        <taxon>Euteleostomi</taxon>
        <taxon>Actinopterygii</taxon>
        <taxon>Neopterygii</taxon>
        <taxon>Teleostei</taxon>
        <taxon>Protacanthopterygii</taxon>
        <taxon>Salmoniformes</taxon>
        <taxon>Salmonidae</taxon>
        <taxon>Salmoninae</taxon>
        <taxon>Oncorhynchus</taxon>
    </lineage>
</organism>
<dbReference type="GO" id="GO:0006508">
    <property type="term" value="P:proteolysis"/>
    <property type="evidence" value="ECO:0007669"/>
    <property type="project" value="InterPro"/>
</dbReference>
<sequence length="344" mass="38744">MNNPAALQFLTHSNQSSWHLLQYPVQRHIQPLNGTHTQSMSQWSQGLKIHVSSPFSTLIEVDLTSDLNKGSYWCSQCFVYSVYIIYNTYVCCITYTMFALSDVVVLTVCLKIYMLDTFVIITLVLSLFSFSTGGNKRPAIWVDSGIHSREWVSQATGVWTANKKCGTGASLTSPLNAMDIYLLILTNPDGYVHSHTSVGTHYRYTIKHYNAVTVYCGGSYRIKNVGNLVKNHSNFQSFISIHVYSQLLLHYRTHQKLSSLLGIRYKVGSICKTIYQASSGIIDWLYKLGMKYSFVFEVRDIGYCGFILPGNQIIPTASETWLGLKDIMVSVITPIKSTPSHVHT</sequence>
<evidence type="ECO:0000256" key="5">
    <source>
        <dbReference type="PROSITE-ProRule" id="PRU01379"/>
    </source>
</evidence>
<feature type="transmembrane region" description="Helical" evidence="6">
    <location>
        <begin position="104"/>
        <end position="128"/>
    </location>
</feature>
<evidence type="ECO:0000313" key="8">
    <source>
        <dbReference type="Ensembl" id="ENSOKIP00005050852.1"/>
    </source>
</evidence>
<accession>A0A8C7H5U8</accession>
<dbReference type="InterPro" id="IPR000834">
    <property type="entry name" value="Peptidase_M14"/>
</dbReference>
<dbReference type="PANTHER" id="PTHR11705:SF71">
    <property type="entry name" value="CARBOXYPEPTIDASE A2"/>
    <property type="match status" value="1"/>
</dbReference>
<dbReference type="PROSITE" id="PS00132">
    <property type="entry name" value="CARBOXYPEPT_ZN_1"/>
    <property type="match status" value="1"/>
</dbReference>
<reference evidence="8" key="2">
    <citation type="submission" date="2025-09" db="UniProtKB">
        <authorList>
            <consortium name="Ensembl"/>
        </authorList>
    </citation>
    <scope>IDENTIFICATION</scope>
</reference>
<keyword evidence="6" id="KW-0472">Membrane</keyword>
<dbReference type="GO" id="GO:0004181">
    <property type="term" value="F:metallocarboxypeptidase activity"/>
    <property type="evidence" value="ECO:0007669"/>
    <property type="project" value="InterPro"/>
</dbReference>
<feature type="domain" description="Peptidase M14" evidence="7">
    <location>
        <begin position="85"/>
        <end position="331"/>
    </location>
</feature>
<proteinExistence type="inferred from homology"/>
<evidence type="ECO:0000256" key="4">
    <source>
        <dbReference type="ARBA" id="ARBA00022833"/>
    </source>
</evidence>
<dbReference type="Pfam" id="PF00246">
    <property type="entry name" value="Peptidase_M14"/>
    <property type="match status" value="2"/>
</dbReference>
<reference evidence="8" key="1">
    <citation type="submission" date="2025-08" db="UniProtKB">
        <authorList>
            <consortium name="Ensembl"/>
        </authorList>
    </citation>
    <scope>IDENTIFICATION</scope>
</reference>
<dbReference type="SMART" id="SM00631">
    <property type="entry name" value="Zn_pept"/>
    <property type="match status" value="1"/>
</dbReference>